<evidence type="ECO:0000256" key="7">
    <source>
        <dbReference type="ARBA" id="ARBA00023128"/>
    </source>
</evidence>
<dbReference type="PANTHER" id="PTHR11153">
    <property type="entry name" value="SIDEROFLEXIN"/>
    <property type="match status" value="1"/>
</dbReference>
<comment type="subcellular location">
    <subcellularLocation>
        <location evidence="1">Mitochondrion membrane</location>
        <topology evidence="1">Multi-pass membrane protein</topology>
    </subcellularLocation>
</comment>
<dbReference type="InterPro" id="IPR004686">
    <property type="entry name" value="Mtc"/>
</dbReference>
<sequence length="323" mass="36581">MNVSERIDIDKPLWDQSTYIGRLKHFAFITDCRMIFVNDQKLREAKQFCDDYKRGNIPPGTRMSDVIRAKQLRDGAFHPQTGELVPVVTRLSFQMPTSVILTASMLACQKSTLAIIIIQAVHQIHNAIVNDVYKSKLNGDDKSVKKAYLCAVATGSIMTICCKRILAQKSYTFTRCLPFCAVTTGHIINLPVIRYKEITTGIPIYMKDKTEPFMKSKVAAVKSICECLVSRIAMSIPCFLLIPIITQKLMPYCFSQHRPWILIPIQTGLCAIGCIFAIPSALAIFPERSSMSPILMKLYPSEYEQFKEHAKEHIDKVYYNKGI</sequence>
<keyword evidence="6 9" id="KW-1133">Transmembrane helix</keyword>
<reference evidence="11" key="1">
    <citation type="submission" date="2025-08" db="UniProtKB">
        <authorList>
            <consortium name="RefSeq"/>
        </authorList>
    </citation>
    <scope>IDENTIFICATION</scope>
    <source>
        <tissue evidence="11">Muscle</tissue>
    </source>
</reference>
<evidence type="ECO:0000256" key="9">
    <source>
        <dbReference type="SAM" id="Phobius"/>
    </source>
</evidence>
<evidence type="ECO:0000256" key="1">
    <source>
        <dbReference type="ARBA" id="ARBA00004225"/>
    </source>
</evidence>
<dbReference type="GO" id="GO:0015075">
    <property type="term" value="F:monoatomic ion transmembrane transporter activity"/>
    <property type="evidence" value="ECO:0007669"/>
    <property type="project" value="InterPro"/>
</dbReference>
<accession>A0A6J3K755</accession>
<feature type="transmembrane region" description="Helical" evidence="9">
    <location>
        <begin position="265"/>
        <end position="285"/>
    </location>
</feature>
<name>A0A6J3K755_9HYME</name>
<evidence type="ECO:0000256" key="5">
    <source>
        <dbReference type="ARBA" id="ARBA00022970"/>
    </source>
</evidence>
<keyword evidence="10" id="KW-1185">Reference proteome</keyword>
<evidence type="ECO:0000256" key="4">
    <source>
        <dbReference type="ARBA" id="ARBA00022692"/>
    </source>
</evidence>
<dbReference type="AlphaFoldDB" id="A0A6J3K755"/>
<keyword evidence="8 9" id="KW-0472">Membrane</keyword>
<evidence type="ECO:0000256" key="6">
    <source>
        <dbReference type="ARBA" id="ARBA00022989"/>
    </source>
</evidence>
<dbReference type="GO" id="GO:0005743">
    <property type="term" value="C:mitochondrial inner membrane"/>
    <property type="evidence" value="ECO:0007669"/>
    <property type="project" value="TreeGrafter"/>
</dbReference>
<keyword evidence="3" id="KW-0813">Transport</keyword>
<organism evidence="10 11">
    <name type="scientific">Bombus vosnesenskii</name>
    <dbReference type="NCBI Taxonomy" id="207650"/>
    <lineage>
        <taxon>Eukaryota</taxon>
        <taxon>Metazoa</taxon>
        <taxon>Ecdysozoa</taxon>
        <taxon>Arthropoda</taxon>
        <taxon>Hexapoda</taxon>
        <taxon>Insecta</taxon>
        <taxon>Pterygota</taxon>
        <taxon>Neoptera</taxon>
        <taxon>Endopterygota</taxon>
        <taxon>Hymenoptera</taxon>
        <taxon>Apocrita</taxon>
        <taxon>Aculeata</taxon>
        <taxon>Apoidea</taxon>
        <taxon>Anthophila</taxon>
        <taxon>Apidae</taxon>
        <taxon>Bombus</taxon>
        <taxon>Pyrobombus</taxon>
    </lineage>
</organism>
<dbReference type="GO" id="GO:1990542">
    <property type="term" value="P:mitochondrial transmembrane transport"/>
    <property type="evidence" value="ECO:0007669"/>
    <property type="project" value="TreeGrafter"/>
</dbReference>
<evidence type="ECO:0000256" key="3">
    <source>
        <dbReference type="ARBA" id="ARBA00022448"/>
    </source>
</evidence>
<dbReference type="Pfam" id="PF03820">
    <property type="entry name" value="SFXNs"/>
    <property type="match status" value="1"/>
</dbReference>
<keyword evidence="7" id="KW-0496">Mitochondrion</keyword>
<evidence type="ECO:0000256" key="8">
    <source>
        <dbReference type="ARBA" id="ARBA00023136"/>
    </source>
</evidence>
<dbReference type="KEGG" id="bvk:117232778"/>
<gene>
    <name evidence="11" type="primary">LOC117232778</name>
</gene>
<evidence type="ECO:0000256" key="2">
    <source>
        <dbReference type="ARBA" id="ARBA00005974"/>
    </source>
</evidence>
<dbReference type="GO" id="GO:0006865">
    <property type="term" value="P:amino acid transport"/>
    <property type="evidence" value="ECO:0007669"/>
    <property type="project" value="UniProtKB-KW"/>
</dbReference>
<evidence type="ECO:0000313" key="10">
    <source>
        <dbReference type="Proteomes" id="UP000504631"/>
    </source>
</evidence>
<dbReference type="RefSeq" id="XP_033348306.1">
    <property type="nucleotide sequence ID" value="XM_033492415.1"/>
</dbReference>
<feature type="transmembrane region" description="Helical" evidence="9">
    <location>
        <begin position="224"/>
        <end position="245"/>
    </location>
</feature>
<proteinExistence type="inferred from homology"/>
<dbReference type="GeneID" id="117232778"/>
<protein>
    <submittedName>
        <fullName evidence="11">Sideroflexin-2-like</fullName>
    </submittedName>
</protein>
<keyword evidence="5" id="KW-0029">Amino-acid transport</keyword>
<evidence type="ECO:0000313" key="11">
    <source>
        <dbReference type="RefSeq" id="XP_033348306.1"/>
    </source>
</evidence>
<dbReference type="Proteomes" id="UP000504631">
    <property type="component" value="Unplaced"/>
</dbReference>
<keyword evidence="4 9" id="KW-0812">Transmembrane</keyword>
<comment type="similarity">
    <text evidence="2">Belongs to the sideroflexin family.</text>
</comment>